<dbReference type="OrthoDB" id="550575at2759"/>
<comment type="catalytic activity">
    <reaction evidence="1">
        <text>Endohydrolysis of (1-&gt;4)-beta-D-glucosidic linkages in cellulose, lichenin and cereal beta-D-glucans.</text>
        <dbReference type="EC" id="3.2.1.4"/>
    </reaction>
</comment>
<dbReference type="InterPro" id="IPR051341">
    <property type="entry name" value="Zyg-11_UBL_adapter"/>
</dbReference>
<feature type="domain" description="Disease resistance R13L4/SHOC-2-like LRR" evidence="10">
    <location>
        <begin position="366"/>
        <end position="596"/>
    </location>
</feature>
<evidence type="ECO:0000259" key="10">
    <source>
        <dbReference type="Pfam" id="PF23598"/>
    </source>
</evidence>
<comment type="caution">
    <text evidence="11">The sequence shown here is derived from an EMBL/GenBank/DDBJ whole genome shotgun (WGS) entry which is preliminary data.</text>
</comment>
<dbReference type="Proteomes" id="UP000604825">
    <property type="component" value="Unassembled WGS sequence"/>
</dbReference>
<evidence type="ECO:0000256" key="7">
    <source>
        <dbReference type="ARBA" id="ARBA00023326"/>
    </source>
</evidence>
<dbReference type="GO" id="GO:0008810">
    <property type="term" value="F:cellulase activity"/>
    <property type="evidence" value="ECO:0007669"/>
    <property type="project" value="UniProtKB-EC"/>
</dbReference>
<dbReference type="EMBL" id="CAJGYO010000016">
    <property type="protein sequence ID" value="CAD6272556.1"/>
    <property type="molecule type" value="Genomic_DNA"/>
</dbReference>
<dbReference type="Pfam" id="PF00759">
    <property type="entry name" value="Glyco_hydro_9"/>
    <property type="match status" value="1"/>
</dbReference>
<keyword evidence="5" id="KW-0136">Cellulose degradation</keyword>
<dbReference type="SUPFAM" id="SSF52058">
    <property type="entry name" value="L domain-like"/>
    <property type="match status" value="1"/>
</dbReference>
<keyword evidence="6" id="KW-0119">Carbohydrate metabolism</keyword>
<dbReference type="PROSITE" id="PS51450">
    <property type="entry name" value="LRR"/>
    <property type="match status" value="2"/>
</dbReference>
<dbReference type="Gene3D" id="1.50.10.10">
    <property type="match status" value="1"/>
</dbReference>
<evidence type="ECO:0000256" key="3">
    <source>
        <dbReference type="ARBA" id="ARBA00012601"/>
    </source>
</evidence>
<dbReference type="Gene3D" id="3.80.10.10">
    <property type="entry name" value="Ribonuclease Inhibitor"/>
    <property type="match status" value="3"/>
</dbReference>
<dbReference type="InterPro" id="IPR001611">
    <property type="entry name" value="Leu-rich_rpt"/>
</dbReference>
<evidence type="ECO:0000313" key="11">
    <source>
        <dbReference type="EMBL" id="CAD6272556.1"/>
    </source>
</evidence>
<evidence type="ECO:0000256" key="1">
    <source>
        <dbReference type="ARBA" id="ARBA00000966"/>
    </source>
</evidence>
<dbReference type="Pfam" id="PF23598">
    <property type="entry name" value="LRR_14"/>
    <property type="match status" value="1"/>
</dbReference>
<organism evidence="11 12">
    <name type="scientific">Miscanthus lutarioriparius</name>
    <dbReference type="NCBI Taxonomy" id="422564"/>
    <lineage>
        <taxon>Eukaryota</taxon>
        <taxon>Viridiplantae</taxon>
        <taxon>Streptophyta</taxon>
        <taxon>Embryophyta</taxon>
        <taxon>Tracheophyta</taxon>
        <taxon>Spermatophyta</taxon>
        <taxon>Magnoliopsida</taxon>
        <taxon>Liliopsida</taxon>
        <taxon>Poales</taxon>
        <taxon>Poaceae</taxon>
        <taxon>PACMAD clade</taxon>
        <taxon>Panicoideae</taxon>
        <taxon>Andropogonodae</taxon>
        <taxon>Andropogoneae</taxon>
        <taxon>Saccharinae</taxon>
        <taxon>Miscanthus</taxon>
    </lineage>
</organism>
<keyword evidence="7" id="KW-0624">Polysaccharide degradation</keyword>
<evidence type="ECO:0000256" key="8">
    <source>
        <dbReference type="SAM" id="MobiDB-lite"/>
    </source>
</evidence>
<evidence type="ECO:0000256" key="6">
    <source>
        <dbReference type="ARBA" id="ARBA00023277"/>
    </source>
</evidence>
<feature type="region of interest" description="Disordered" evidence="8">
    <location>
        <begin position="148"/>
        <end position="186"/>
    </location>
</feature>
<name>A0A811RRU6_9POAL</name>
<dbReference type="InterPro" id="IPR055414">
    <property type="entry name" value="LRR_R13L4/SHOC2-like"/>
</dbReference>
<dbReference type="PANTHER" id="PTHR12904">
    <property type="match status" value="1"/>
</dbReference>
<dbReference type="InterPro" id="IPR008928">
    <property type="entry name" value="6-hairpin_glycosidase_sf"/>
</dbReference>
<feature type="domain" description="Glycoside hydrolase family 9" evidence="9">
    <location>
        <begin position="35"/>
        <end position="130"/>
    </location>
</feature>
<comment type="similarity">
    <text evidence="2">Belongs to the glycosyl hydrolase 9 (cellulase E) family.</text>
</comment>
<evidence type="ECO:0000313" key="12">
    <source>
        <dbReference type="Proteomes" id="UP000604825"/>
    </source>
</evidence>
<evidence type="ECO:0000256" key="2">
    <source>
        <dbReference type="ARBA" id="ARBA00007072"/>
    </source>
</evidence>
<dbReference type="PANTHER" id="PTHR12904:SF23">
    <property type="entry name" value="PROTEIN ZER-1 HOMOLOG"/>
    <property type="match status" value="1"/>
</dbReference>
<reference evidence="11" key="1">
    <citation type="submission" date="2020-10" db="EMBL/GenBank/DDBJ databases">
        <authorList>
            <person name="Han B."/>
            <person name="Lu T."/>
            <person name="Zhao Q."/>
            <person name="Huang X."/>
            <person name="Zhao Y."/>
        </authorList>
    </citation>
    <scope>NUCLEOTIDE SEQUENCE</scope>
</reference>
<accession>A0A811RRU6</accession>
<dbReference type="AlphaFoldDB" id="A0A811RRU6"/>
<keyword evidence="4" id="KW-0677">Repeat</keyword>
<dbReference type="InterPro" id="IPR001701">
    <property type="entry name" value="Glyco_hydro_9"/>
</dbReference>
<dbReference type="InterPro" id="IPR012341">
    <property type="entry name" value="6hp_glycosidase-like_sf"/>
</dbReference>
<keyword evidence="12" id="KW-1185">Reference proteome</keyword>
<protein>
    <recommendedName>
        <fullName evidence="3">cellulase</fullName>
        <ecNumber evidence="3">3.2.1.4</ecNumber>
    </recommendedName>
</protein>
<gene>
    <name evidence="11" type="ORF">NCGR_LOCUS55830</name>
</gene>
<evidence type="ECO:0000259" key="9">
    <source>
        <dbReference type="Pfam" id="PF00759"/>
    </source>
</evidence>
<dbReference type="GO" id="GO:0030245">
    <property type="term" value="P:cellulose catabolic process"/>
    <property type="evidence" value="ECO:0007669"/>
    <property type="project" value="UniProtKB-KW"/>
</dbReference>
<dbReference type="SMART" id="SM00367">
    <property type="entry name" value="LRR_CC"/>
    <property type="match status" value="5"/>
</dbReference>
<sequence length="678" mass="72262">MPPSLPALGARAVPAARHAAFEILAFVRSRELHPGDNPAGTSYMVGYGGSFPRQCTTAAPPSCPSGRTRPSSPPEGYSPTARYPRQPATPTPWGAIVGGPDEYDDFADERNNYEQTEAATYNSAPLLGVLTRLAGVCGTGFEEYQLPPPEAAANHTSSSPHDILPLLGGGDQQVEEDRPGAPPRRLGAPWPALGPGQGAVRLRAAQVAAGVARWGDPPEIEERDGGVGAGERRRWMDGWPRAQGGRGGGGAAADADAVSPQGRHTVPIAPRFQAVVVEDPEPDDKKAQAHPKASPHHCGPDHLLLVLTLPLAFLLLLLLLRGGGDGHHLALLASSTAAAAEGAGRVFGRPVEEVDLSGFLSVDAEWLAYLGSFRYLRVLKLADCKNVDNDAVWSLSGMNTLKELDLSRCKKISDAGIKHIVTIESLEKLHLSETELTDNGVMLISSLTNLSFLDLGGILMTDKSLQSLQVLTRLEHLDIWGSETTNEGASALKSFARLIFLNLALTRINHLSIPPTTRCLNMSNCEIHSICDEDSEVPVPLENFIVSAATFSNIDKVFSSIQASSLTHLDLSSCKLSNLSFLEKMKNLEHLDLSYNVITDGAIEHIANLGTNLQYLSLKNTGITSQALCILAGTVPNLTSLSLANTKIDDSALAYIGMIPLLRTIDLSQTSIKGCALA</sequence>
<evidence type="ECO:0000256" key="5">
    <source>
        <dbReference type="ARBA" id="ARBA00023001"/>
    </source>
</evidence>
<dbReference type="EC" id="3.2.1.4" evidence="3"/>
<dbReference type="InterPro" id="IPR032675">
    <property type="entry name" value="LRR_dom_sf"/>
</dbReference>
<evidence type="ECO:0000256" key="4">
    <source>
        <dbReference type="ARBA" id="ARBA00022737"/>
    </source>
</evidence>
<dbReference type="InterPro" id="IPR006553">
    <property type="entry name" value="Leu-rich_rpt_Cys-con_subtyp"/>
</dbReference>
<proteinExistence type="inferred from homology"/>
<feature type="region of interest" description="Disordered" evidence="8">
    <location>
        <begin position="57"/>
        <end position="102"/>
    </location>
</feature>
<dbReference type="SUPFAM" id="SSF48208">
    <property type="entry name" value="Six-hairpin glycosidases"/>
    <property type="match status" value="1"/>
</dbReference>